<keyword evidence="1" id="KW-0732">Signal</keyword>
<proteinExistence type="predicted"/>
<dbReference type="EMBL" id="BTTX01000003">
    <property type="protein sequence ID" value="GMU06641.1"/>
    <property type="molecule type" value="Genomic_DNA"/>
</dbReference>
<evidence type="ECO:0000313" key="2">
    <source>
        <dbReference type="EMBL" id="GMU06641.1"/>
    </source>
</evidence>
<reference evidence="2 3" key="1">
    <citation type="journal article" date="2024" name="Arch. Microbiol.">
        <title>Corallococcus caeni sp. nov., a novel myxobacterium isolated from activated sludge.</title>
        <authorList>
            <person name="Tomita S."/>
            <person name="Nakai R."/>
            <person name="Kuroda K."/>
            <person name="Kurashita H."/>
            <person name="Hatamoto M."/>
            <person name="Yamaguchi T."/>
            <person name="Narihiro T."/>
        </authorList>
    </citation>
    <scope>NUCLEOTIDE SEQUENCE [LARGE SCALE GENOMIC DNA]</scope>
    <source>
        <strain evidence="2 3">NO1</strain>
    </source>
</reference>
<dbReference type="RefSeq" id="WP_338277481.1">
    <property type="nucleotide sequence ID" value="NZ_BTTX01000003.1"/>
</dbReference>
<evidence type="ECO:0008006" key="4">
    <source>
        <dbReference type="Google" id="ProtNLM"/>
    </source>
</evidence>
<organism evidence="2 3">
    <name type="scientific">Corallococcus caeni</name>
    <dbReference type="NCBI Taxonomy" id="3082388"/>
    <lineage>
        <taxon>Bacteria</taxon>
        <taxon>Pseudomonadati</taxon>
        <taxon>Myxococcota</taxon>
        <taxon>Myxococcia</taxon>
        <taxon>Myxococcales</taxon>
        <taxon>Cystobacterineae</taxon>
        <taxon>Myxococcaceae</taxon>
        <taxon>Corallococcus</taxon>
    </lineage>
</organism>
<accession>A0ABQ6QRJ5</accession>
<sequence>MFLASLLSVFAGAWLLAAAPFTVTMKSAGYSARSDGKTVTVTRVEPRSVAAEAGLQKGMKVTGIFMPIRAFIKVPLPQLNATDLQDALTPQPAESLGLQVETKRGPEQLILQSRDPLPANPFPVIPLTQAQQERLTMVQANLYQVRLMQALMEQQQGPPLKVRQETTAYVMQGKLVGVEGGGATPLWLHPSISLEARCRDGLEKLEVSGAAKDVNLTLKPEDARYAGGSSFELVPALWKAPQVVQQCAGVPKPLEQSLHLKLTCKGKPPVEQDAAVKLAVRCGEPAPVTRRLMFLREPWDFMVGDKTPLQVDVGTGMIIPRPSEVAVVELDADGKVTRRLASVPIAKNTHDSTVHVPLDTTVARTVKLAVEVRYADGSTWLTEPDTREVRSQEQLDALKRKVTESRAKMDAFEKRFAAKFNDPCADLPATMKWLQAQPDLEYASAAESGHSFSYKVKDTLAPLVFSCH</sequence>
<comment type="caution">
    <text evidence="2">The sequence shown here is derived from an EMBL/GenBank/DDBJ whole genome shotgun (WGS) entry which is preliminary data.</text>
</comment>
<dbReference type="Proteomes" id="UP001342631">
    <property type="component" value="Unassembled WGS sequence"/>
</dbReference>
<evidence type="ECO:0000313" key="3">
    <source>
        <dbReference type="Proteomes" id="UP001342631"/>
    </source>
</evidence>
<name>A0ABQ6QRJ5_9BACT</name>
<gene>
    <name evidence="2" type="ORF">ASNO1_28940</name>
</gene>
<feature type="chain" id="PRO_5046459127" description="PDZ domain-containing protein" evidence="1">
    <location>
        <begin position="19"/>
        <end position="468"/>
    </location>
</feature>
<keyword evidence="3" id="KW-1185">Reference proteome</keyword>
<feature type="signal peptide" evidence="1">
    <location>
        <begin position="1"/>
        <end position="18"/>
    </location>
</feature>
<protein>
    <recommendedName>
        <fullName evidence="4">PDZ domain-containing protein</fullName>
    </recommendedName>
</protein>
<evidence type="ECO:0000256" key="1">
    <source>
        <dbReference type="SAM" id="SignalP"/>
    </source>
</evidence>